<keyword evidence="1" id="KW-0129">CBS domain</keyword>
<feature type="domain" description="CBS" evidence="4">
    <location>
        <begin position="269"/>
        <end position="327"/>
    </location>
</feature>
<organism evidence="5 6">
    <name type="scientific">Candidatus Thiodiazotropha taylori</name>
    <dbReference type="NCBI Taxonomy" id="2792791"/>
    <lineage>
        <taxon>Bacteria</taxon>
        <taxon>Pseudomonadati</taxon>
        <taxon>Pseudomonadota</taxon>
        <taxon>Gammaproteobacteria</taxon>
        <taxon>Chromatiales</taxon>
        <taxon>Sedimenticolaceae</taxon>
        <taxon>Candidatus Thiodiazotropha</taxon>
    </lineage>
</organism>
<dbReference type="AlphaFoldDB" id="A0A9E4KCQ6"/>
<dbReference type="Gene3D" id="3.30.70.270">
    <property type="match status" value="1"/>
</dbReference>
<feature type="domain" description="EAL" evidence="2">
    <location>
        <begin position="2"/>
        <end position="252"/>
    </location>
</feature>
<dbReference type="GO" id="GO:0071111">
    <property type="term" value="F:cyclic-guanylate-specific phosphodiesterase activity"/>
    <property type="evidence" value="ECO:0007669"/>
    <property type="project" value="InterPro"/>
</dbReference>
<dbReference type="SMART" id="SM00052">
    <property type="entry name" value="EAL"/>
    <property type="match status" value="1"/>
</dbReference>
<gene>
    <name evidence="5" type="ORF">JAZ07_12070</name>
</gene>
<dbReference type="Proteomes" id="UP000886667">
    <property type="component" value="Unassembled WGS sequence"/>
</dbReference>
<dbReference type="Gene3D" id="3.10.580.10">
    <property type="entry name" value="CBS-domain"/>
    <property type="match status" value="1"/>
</dbReference>
<dbReference type="PANTHER" id="PTHR33121">
    <property type="entry name" value="CYCLIC DI-GMP PHOSPHODIESTERASE PDEF"/>
    <property type="match status" value="1"/>
</dbReference>
<dbReference type="InterPro" id="IPR035919">
    <property type="entry name" value="EAL_sf"/>
</dbReference>
<dbReference type="InterPro" id="IPR001633">
    <property type="entry name" value="EAL_dom"/>
</dbReference>
<dbReference type="Gene3D" id="3.20.20.450">
    <property type="entry name" value="EAL domain"/>
    <property type="match status" value="1"/>
</dbReference>
<dbReference type="CDD" id="cd01949">
    <property type="entry name" value="GGDEF"/>
    <property type="match status" value="1"/>
</dbReference>
<name>A0A9E4KCQ6_9GAMM</name>
<evidence type="ECO:0000256" key="1">
    <source>
        <dbReference type="PROSITE-ProRule" id="PRU00703"/>
    </source>
</evidence>
<dbReference type="InterPro" id="IPR043128">
    <property type="entry name" value="Rev_trsase/Diguanyl_cyclase"/>
</dbReference>
<dbReference type="SUPFAM" id="SSF55073">
    <property type="entry name" value="Nucleotide cyclase"/>
    <property type="match status" value="1"/>
</dbReference>
<feature type="domain" description="GGDEF" evidence="3">
    <location>
        <begin position="426"/>
        <end position="577"/>
    </location>
</feature>
<dbReference type="NCBIfam" id="TIGR00254">
    <property type="entry name" value="GGDEF"/>
    <property type="match status" value="1"/>
</dbReference>
<dbReference type="PROSITE" id="PS50887">
    <property type="entry name" value="GGDEF"/>
    <property type="match status" value="1"/>
</dbReference>
<dbReference type="EMBL" id="JAEPCM010000420">
    <property type="protein sequence ID" value="MCG7947071.1"/>
    <property type="molecule type" value="Genomic_DNA"/>
</dbReference>
<comment type="caution">
    <text evidence="5">The sequence shown here is derived from an EMBL/GenBank/DDBJ whole genome shotgun (WGS) entry which is preliminary data.</text>
</comment>
<evidence type="ECO:0000259" key="4">
    <source>
        <dbReference type="PROSITE" id="PS51371"/>
    </source>
</evidence>
<dbReference type="SMART" id="SM00116">
    <property type="entry name" value="CBS"/>
    <property type="match status" value="2"/>
</dbReference>
<protein>
    <submittedName>
        <fullName evidence="5">EAL and GGDEF domain-containing protein</fullName>
    </submittedName>
</protein>
<dbReference type="PROSITE" id="PS50883">
    <property type="entry name" value="EAL"/>
    <property type="match status" value="1"/>
</dbReference>
<dbReference type="CDD" id="cd01948">
    <property type="entry name" value="EAL"/>
    <property type="match status" value="1"/>
</dbReference>
<reference evidence="5" key="1">
    <citation type="journal article" date="2021" name="Proc. Natl. Acad. Sci. U.S.A.">
        <title>Global biogeography of chemosynthetic symbionts reveals both localized and globally distributed symbiont groups. .</title>
        <authorList>
            <person name="Osvatic J.T."/>
            <person name="Wilkins L.G.E."/>
            <person name="Leibrecht L."/>
            <person name="Leray M."/>
            <person name="Zauner S."/>
            <person name="Polzin J."/>
            <person name="Camacho Y."/>
            <person name="Gros O."/>
            <person name="van Gils J.A."/>
            <person name="Eisen J.A."/>
            <person name="Petersen J.M."/>
            <person name="Yuen B."/>
        </authorList>
    </citation>
    <scope>NUCLEOTIDE SEQUENCE</scope>
    <source>
        <strain evidence="5">MAGclacostrist064TRANS</strain>
    </source>
</reference>
<evidence type="ECO:0000313" key="5">
    <source>
        <dbReference type="EMBL" id="MCG7947071.1"/>
    </source>
</evidence>
<dbReference type="InterPro" id="IPR046342">
    <property type="entry name" value="CBS_dom_sf"/>
</dbReference>
<dbReference type="InterPro" id="IPR000160">
    <property type="entry name" value="GGDEF_dom"/>
</dbReference>
<dbReference type="PANTHER" id="PTHR33121:SF76">
    <property type="entry name" value="SIGNALING PROTEIN"/>
    <property type="match status" value="1"/>
</dbReference>
<sequence>MTVDSEKSILKTIKENKLISLFQPIVSANSLEIVGYEALIRGPSDKAWHSPQLLFSLAEQYGIGNRIEIHSINTHLKRRKKLDLQGMLFLNLSSFCISSSEFVISEFTNRLKRSGIHADQVVIEITERHPVQDFIPMISILEELREHGLKIAIDDLGAGYSSLRQWSEIRPDYVKIDGHFIQNIHEDSVKRQFVRSFCEIANDIGCSIIAEGIETVEELETVQSLEVDYLQGYLIARPQRKPIKHTPARLRQLNDGSTFLSNDLQVRALCKPTLTITPRLPVRALADKFQQDKSLHVAVVIEKNKPLGIITRNSLQQLFSSHYGRDLYGRKPVVLIMNDEAITVSEETEIERLSNQITDNNDTLPDEYFVIVDKNEKYAGIGSLIDLLRAVTDYRITAARHANPLTMLPGNLRINQQIDTLLSAKTSFVLAYCDVDNFKPFNDTYGYARGDDVIREIGQLLARHSQMEQDFVGHIGGDDFIVIFRSIDWEARCRRILDHFKNHALRFYDENHRECGGIPATDRSGNQQFYDIISISIGVIQVNYKHFTSHKEVASISSEVKKQAKKIKGNSLFIDRRSYQDAFITDTQSSKPPNNVVSINHSDISK</sequence>
<evidence type="ECO:0000259" key="2">
    <source>
        <dbReference type="PROSITE" id="PS50883"/>
    </source>
</evidence>
<evidence type="ECO:0000313" key="6">
    <source>
        <dbReference type="Proteomes" id="UP000886667"/>
    </source>
</evidence>
<accession>A0A9E4KCQ6</accession>
<dbReference type="Pfam" id="PF00990">
    <property type="entry name" value="GGDEF"/>
    <property type="match status" value="1"/>
</dbReference>
<dbReference type="InterPro" id="IPR029787">
    <property type="entry name" value="Nucleotide_cyclase"/>
</dbReference>
<dbReference type="Pfam" id="PF00563">
    <property type="entry name" value="EAL"/>
    <property type="match status" value="1"/>
</dbReference>
<dbReference type="InterPro" id="IPR000644">
    <property type="entry name" value="CBS_dom"/>
</dbReference>
<dbReference type="SUPFAM" id="SSF54631">
    <property type="entry name" value="CBS-domain pair"/>
    <property type="match status" value="1"/>
</dbReference>
<dbReference type="Pfam" id="PF00571">
    <property type="entry name" value="CBS"/>
    <property type="match status" value="2"/>
</dbReference>
<dbReference type="SMART" id="SM00267">
    <property type="entry name" value="GGDEF"/>
    <property type="match status" value="1"/>
</dbReference>
<dbReference type="InterPro" id="IPR050706">
    <property type="entry name" value="Cyclic-di-GMP_PDE-like"/>
</dbReference>
<proteinExistence type="predicted"/>
<dbReference type="SUPFAM" id="SSF141868">
    <property type="entry name" value="EAL domain-like"/>
    <property type="match status" value="1"/>
</dbReference>
<dbReference type="PROSITE" id="PS51371">
    <property type="entry name" value="CBS"/>
    <property type="match status" value="1"/>
</dbReference>
<evidence type="ECO:0000259" key="3">
    <source>
        <dbReference type="PROSITE" id="PS50887"/>
    </source>
</evidence>